<evidence type="ECO:0000313" key="11">
    <source>
        <dbReference type="Proteomes" id="UP001596242"/>
    </source>
</evidence>
<evidence type="ECO:0000256" key="1">
    <source>
        <dbReference type="ARBA" id="ARBA00011073"/>
    </source>
</evidence>
<protein>
    <submittedName>
        <fullName evidence="10">S8 family serine peptidase</fullName>
    </submittedName>
</protein>
<keyword evidence="8" id="KW-0732">Signal</keyword>
<reference evidence="11" key="1">
    <citation type="journal article" date="2019" name="Int. J. Syst. Evol. Microbiol.">
        <title>The Global Catalogue of Microorganisms (GCM) 10K type strain sequencing project: providing services to taxonomists for standard genome sequencing and annotation.</title>
        <authorList>
            <consortium name="The Broad Institute Genomics Platform"/>
            <consortium name="The Broad Institute Genome Sequencing Center for Infectious Disease"/>
            <person name="Wu L."/>
            <person name="Ma J."/>
        </authorList>
    </citation>
    <scope>NUCLEOTIDE SEQUENCE [LARGE SCALE GENOMIC DNA]</scope>
    <source>
        <strain evidence="11">JCM 12763</strain>
    </source>
</reference>
<dbReference type="PROSITE" id="PS51892">
    <property type="entry name" value="SUBTILASE"/>
    <property type="match status" value="1"/>
</dbReference>
<dbReference type="RefSeq" id="WP_386400214.1">
    <property type="nucleotide sequence ID" value="NZ_JBHSPT010000049.1"/>
</dbReference>
<feature type="domain" description="Peptidase S8/S53" evidence="9">
    <location>
        <begin position="231"/>
        <end position="486"/>
    </location>
</feature>
<comment type="similarity">
    <text evidence="1 5 6">Belongs to the peptidase S8 family.</text>
</comment>
<dbReference type="Proteomes" id="UP001596242">
    <property type="component" value="Unassembled WGS sequence"/>
</dbReference>
<dbReference type="InterPro" id="IPR050131">
    <property type="entry name" value="Peptidase_S8_subtilisin-like"/>
</dbReference>
<evidence type="ECO:0000313" key="10">
    <source>
        <dbReference type="EMBL" id="MFC6057900.1"/>
    </source>
</evidence>
<evidence type="ECO:0000256" key="2">
    <source>
        <dbReference type="ARBA" id="ARBA00022670"/>
    </source>
</evidence>
<dbReference type="PROSITE" id="PS00136">
    <property type="entry name" value="SUBTILASE_ASP"/>
    <property type="match status" value="1"/>
</dbReference>
<organism evidence="10 11">
    <name type="scientific">Streptomyces pratens</name>
    <dbReference type="NCBI Taxonomy" id="887456"/>
    <lineage>
        <taxon>Bacteria</taxon>
        <taxon>Bacillati</taxon>
        <taxon>Actinomycetota</taxon>
        <taxon>Actinomycetes</taxon>
        <taxon>Kitasatosporales</taxon>
        <taxon>Streptomycetaceae</taxon>
        <taxon>Streptomyces</taxon>
    </lineage>
</organism>
<feature type="chain" id="PRO_5046085991" evidence="8">
    <location>
        <begin position="30"/>
        <end position="1111"/>
    </location>
</feature>
<dbReference type="PRINTS" id="PR00723">
    <property type="entry name" value="SUBTILISIN"/>
</dbReference>
<evidence type="ECO:0000256" key="8">
    <source>
        <dbReference type="SAM" id="SignalP"/>
    </source>
</evidence>
<dbReference type="PANTHER" id="PTHR43806">
    <property type="entry name" value="PEPTIDASE S8"/>
    <property type="match status" value="1"/>
</dbReference>
<feature type="region of interest" description="Disordered" evidence="7">
    <location>
        <begin position="31"/>
        <end position="52"/>
    </location>
</feature>
<gene>
    <name evidence="10" type="ORF">ACFP50_21310</name>
</gene>
<keyword evidence="3 5" id="KW-0378">Hydrolase</keyword>
<name>A0ABW1M209_9ACTN</name>
<feature type="active site" description="Charge relay system" evidence="5">
    <location>
        <position position="240"/>
    </location>
</feature>
<dbReference type="InterPro" id="IPR023828">
    <property type="entry name" value="Peptidase_S8_Ser-AS"/>
</dbReference>
<evidence type="ECO:0000256" key="3">
    <source>
        <dbReference type="ARBA" id="ARBA00022801"/>
    </source>
</evidence>
<dbReference type="InterPro" id="IPR023827">
    <property type="entry name" value="Peptidase_S8_Asp-AS"/>
</dbReference>
<keyword evidence="11" id="KW-1185">Reference proteome</keyword>
<sequence length="1111" mass="115241">MNWRRLRLDAAVAGTTLVLALAVLPTASAATHSPSTNEYSAGPAPGPRAPGSSSVTLLTGDQVMLDAKGSVSAVVRAQGRENIPVRVFQRGTATMVVPLDVQPLLDDGTVDAGLFDVAELSHRAYRSFNGLPLIVSYEGDAKPSAKVPRNEDGVRVRARFDTLRAEALTVPHEHAESLWKTLTDRGPSNAMSLTAAPGIRSVSLDRVRQATLDKSVRQVGADQAWQAGYDGKGTTIAVLDTGIEADHGDFDGKVRDTANFTDEGTGDTVGHGTHVASTAAGTGARSGGVHRGVAPAADLLVGKVLGEFGALDSWIIEGMEWAVAQGADIVSMSLGGPASTAYDPLVETLDKLSKDNGTLFVVAAGNDGPTGGTVGSPGIAPSALTVGAVDDEDKVARFSSVGPSPVDGALKPDLSAPGVQIAAAAAAGSETELTGTPVADGYVALDGTSMATPHVAGAAALLLQKHPDWTGEQLKRALMASAAEVEAAPVRTGTGRLDVPGALHQTVTADANTLGFGSVTHADARADRITRTVTYRNSGPTDLTLDLDLSTTATGGGSGPEKLFSLGAKSVTVPALGSATVDVTADPTTLAEAGPGDYGIVVTGTAEPTGTAGDQRIRTAGSLAVEAEKADITLRITGADGEPADDARAFVVSETDGFNALSKDGTVRGSVEHGDYLIEVVSPDLYGSSGTRIDWAMVPRLTVDGPTELKVDLRETKRLDFTAPHPDARLEELATTYHSPGLSNWSWYFGAPEEGVHSLSMTDSPSSSPSDTSFRLALHSYHSGPGNRRYHGYREVRGGFPTGLVNRPGLGDMARVTAATGTRAQGADGWMGAAPESFGLGVGAAVRLPAETTLWLQSGTSWSLSSLQYDTEDSPVQASDHRSEVYSPGKRFARTLNVGVFGPVFHQDAGFFQSGHLLEGTLSLFAPGTAESGWAESGPGSTRVYRDGELVRDLKGPVQGLAFGIGDERAEYRIVSSASRNELGYTDVSREVTVDYTFMAGPTAGEAWEPVAGPLAVRYSPELTVDNTAPGGKENFRVPVTVQGGTARSLKIETSTDGGTHWTTVHDGAGDITDVAVHNPPAHGTVSLRATAVDADGNRSVQTILDAYPTH</sequence>
<evidence type="ECO:0000256" key="6">
    <source>
        <dbReference type="RuleBase" id="RU003355"/>
    </source>
</evidence>
<keyword evidence="4 5" id="KW-0720">Serine protease</keyword>
<keyword evidence="2 5" id="KW-0645">Protease</keyword>
<dbReference type="SUPFAM" id="SSF52743">
    <property type="entry name" value="Subtilisin-like"/>
    <property type="match status" value="1"/>
</dbReference>
<feature type="active site" description="Charge relay system" evidence="5">
    <location>
        <position position="449"/>
    </location>
</feature>
<dbReference type="InterPro" id="IPR015500">
    <property type="entry name" value="Peptidase_S8_subtilisin-rel"/>
</dbReference>
<dbReference type="InterPro" id="IPR022398">
    <property type="entry name" value="Peptidase_S8_His-AS"/>
</dbReference>
<feature type="active site" description="Charge relay system" evidence="5">
    <location>
        <position position="271"/>
    </location>
</feature>
<dbReference type="PROSITE" id="PS00138">
    <property type="entry name" value="SUBTILASE_SER"/>
    <property type="match status" value="1"/>
</dbReference>
<comment type="caution">
    <text evidence="10">The sequence shown here is derived from an EMBL/GenBank/DDBJ whole genome shotgun (WGS) entry which is preliminary data.</text>
</comment>
<dbReference type="EMBL" id="JBHSPT010000049">
    <property type="protein sequence ID" value="MFC6057900.1"/>
    <property type="molecule type" value="Genomic_DNA"/>
</dbReference>
<evidence type="ECO:0000256" key="4">
    <source>
        <dbReference type="ARBA" id="ARBA00022825"/>
    </source>
</evidence>
<proteinExistence type="inferred from homology"/>
<dbReference type="InterPro" id="IPR000209">
    <property type="entry name" value="Peptidase_S8/S53_dom"/>
</dbReference>
<dbReference type="PANTHER" id="PTHR43806:SF11">
    <property type="entry name" value="CEREVISIN-RELATED"/>
    <property type="match status" value="1"/>
</dbReference>
<accession>A0ABW1M209</accession>
<dbReference type="PROSITE" id="PS00137">
    <property type="entry name" value="SUBTILASE_HIS"/>
    <property type="match status" value="1"/>
</dbReference>
<dbReference type="Gene3D" id="2.60.40.10">
    <property type="entry name" value="Immunoglobulins"/>
    <property type="match status" value="1"/>
</dbReference>
<evidence type="ECO:0000256" key="7">
    <source>
        <dbReference type="SAM" id="MobiDB-lite"/>
    </source>
</evidence>
<feature type="signal peptide" evidence="8">
    <location>
        <begin position="1"/>
        <end position="29"/>
    </location>
</feature>
<dbReference type="InterPro" id="IPR036852">
    <property type="entry name" value="Peptidase_S8/S53_dom_sf"/>
</dbReference>
<evidence type="ECO:0000259" key="9">
    <source>
        <dbReference type="Pfam" id="PF00082"/>
    </source>
</evidence>
<dbReference type="Pfam" id="PF00082">
    <property type="entry name" value="Peptidase_S8"/>
    <property type="match status" value="1"/>
</dbReference>
<dbReference type="Gene3D" id="3.40.50.200">
    <property type="entry name" value="Peptidase S8/S53 domain"/>
    <property type="match status" value="1"/>
</dbReference>
<dbReference type="InterPro" id="IPR013783">
    <property type="entry name" value="Ig-like_fold"/>
</dbReference>
<dbReference type="CDD" id="cd07487">
    <property type="entry name" value="Peptidases_S8_1"/>
    <property type="match status" value="1"/>
</dbReference>
<evidence type="ECO:0000256" key="5">
    <source>
        <dbReference type="PROSITE-ProRule" id="PRU01240"/>
    </source>
</evidence>